<dbReference type="Proteomes" id="UP000308489">
    <property type="component" value="Chromosome 1"/>
</dbReference>
<evidence type="ECO:0000259" key="2">
    <source>
        <dbReference type="PROSITE" id="PS50006"/>
    </source>
</evidence>
<dbReference type="RefSeq" id="WP_138209229.1">
    <property type="nucleotide sequence ID" value="NZ_CBCRUQ010000008.1"/>
</dbReference>
<dbReference type="SMART" id="SM00240">
    <property type="entry name" value="FHA"/>
    <property type="match status" value="1"/>
</dbReference>
<dbReference type="KEGG" id="hhw:NCTC503_00427"/>
<protein>
    <submittedName>
        <fullName evidence="3">FHA-domain-containing protein</fullName>
    </submittedName>
</protein>
<dbReference type="Pfam" id="PF00498">
    <property type="entry name" value="FHA"/>
    <property type="match status" value="1"/>
</dbReference>
<evidence type="ECO:0000313" key="4">
    <source>
        <dbReference type="Proteomes" id="UP000308489"/>
    </source>
</evidence>
<dbReference type="PROSITE" id="PS50006">
    <property type="entry name" value="FHA_DOMAIN"/>
    <property type="match status" value="1"/>
</dbReference>
<name>A0A4U9R1Q1_HATHI</name>
<dbReference type="EMBL" id="LR590481">
    <property type="protein sequence ID" value="VTQ83823.1"/>
    <property type="molecule type" value="Genomic_DNA"/>
</dbReference>
<accession>A0A4U9R1Q1</accession>
<dbReference type="InterPro" id="IPR000253">
    <property type="entry name" value="FHA_dom"/>
</dbReference>
<evidence type="ECO:0000256" key="1">
    <source>
        <dbReference type="SAM" id="Phobius"/>
    </source>
</evidence>
<keyword evidence="1" id="KW-1133">Transmembrane helix</keyword>
<keyword evidence="4" id="KW-1185">Reference proteome</keyword>
<gene>
    <name evidence="3" type="primary">embR</name>
    <name evidence="3" type="ORF">NCTC503_00427</name>
</gene>
<dbReference type="InterPro" id="IPR050923">
    <property type="entry name" value="Cell_Proc_Reg/RNA_Proc"/>
</dbReference>
<sequence length="148" mass="16674">MGLENLSVIFKFVIIAVIYIIIFLALIIMYRDIKNPNTRKKQLSSKRKKSFGLEVINSGGNINLRPGSVIPVQSELTIGRKPDNLLVLNESYVSSYHAKVYFSNNSYIISDLNSTNGTYINDQKLEKERFLKAGDQIKIGSAIFKVIS</sequence>
<reference evidence="3 4" key="1">
    <citation type="submission" date="2019-05" db="EMBL/GenBank/DDBJ databases">
        <authorList>
            <consortium name="Pathogen Informatics"/>
        </authorList>
    </citation>
    <scope>NUCLEOTIDE SEQUENCE [LARGE SCALE GENOMIC DNA]</scope>
    <source>
        <strain evidence="3 4">NCTC503</strain>
    </source>
</reference>
<feature type="transmembrane region" description="Helical" evidence="1">
    <location>
        <begin position="6"/>
        <end position="30"/>
    </location>
</feature>
<keyword evidence="1" id="KW-0472">Membrane</keyword>
<dbReference type="InterPro" id="IPR008984">
    <property type="entry name" value="SMAD_FHA_dom_sf"/>
</dbReference>
<feature type="domain" description="FHA" evidence="2">
    <location>
        <begin position="76"/>
        <end position="125"/>
    </location>
</feature>
<proteinExistence type="predicted"/>
<dbReference type="OrthoDB" id="9816434at2"/>
<dbReference type="AlphaFoldDB" id="A0A4U9R1Q1"/>
<dbReference type="PANTHER" id="PTHR23308">
    <property type="entry name" value="NUCLEAR INHIBITOR OF PROTEIN PHOSPHATASE-1"/>
    <property type="match status" value="1"/>
</dbReference>
<keyword evidence="1" id="KW-0812">Transmembrane</keyword>
<evidence type="ECO:0000313" key="3">
    <source>
        <dbReference type="EMBL" id="VTQ83823.1"/>
    </source>
</evidence>
<organism evidence="3 4">
    <name type="scientific">Hathewaya histolytica</name>
    <name type="common">Clostridium histolyticum</name>
    <dbReference type="NCBI Taxonomy" id="1498"/>
    <lineage>
        <taxon>Bacteria</taxon>
        <taxon>Bacillati</taxon>
        <taxon>Bacillota</taxon>
        <taxon>Clostridia</taxon>
        <taxon>Eubacteriales</taxon>
        <taxon>Clostridiaceae</taxon>
        <taxon>Hathewaya</taxon>
    </lineage>
</organism>
<dbReference type="SUPFAM" id="SSF49879">
    <property type="entry name" value="SMAD/FHA domain"/>
    <property type="match status" value="1"/>
</dbReference>
<dbReference type="Gene3D" id="2.60.200.20">
    <property type="match status" value="1"/>
</dbReference>